<proteinExistence type="predicted"/>
<dbReference type="Proteomes" id="UP000593574">
    <property type="component" value="Unassembled WGS sequence"/>
</dbReference>
<keyword evidence="3" id="KW-1185">Reference proteome</keyword>
<evidence type="ECO:0000313" key="2">
    <source>
        <dbReference type="EMBL" id="MBA0725568.1"/>
    </source>
</evidence>
<name>A0A7J9ANA6_9ROSI</name>
<accession>A0A7J9ANA6</accession>
<feature type="region of interest" description="Disordered" evidence="1">
    <location>
        <begin position="1"/>
        <end position="20"/>
    </location>
</feature>
<organism evidence="2 3">
    <name type="scientific">Gossypium laxum</name>
    <dbReference type="NCBI Taxonomy" id="34288"/>
    <lineage>
        <taxon>Eukaryota</taxon>
        <taxon>Viridiplantae</taxon>
        <taxon>Streptophyta</taxon>
        <taxon>Embryophyta</taxon>
        <taxon>Tracheophyta</taxon>
        <taxon>Spermatophyta</taxon>
        <taxon>Magnoliopsida</taxon>
        <taxon>eudicotyledons</taxon>
        <taxon>Gunneridae</taxon>
        <taxon>Pentapetalae</taxon>
        <taxon>rosids</taxon>
        <taxon>malvids</taxon>
        <taxon>Malvales</taxon>
        <taxon>Malvaceae</taxon>
        <taxon>Malvoideae</taxon>
        <taxon>Gossypium</taxon>
    </lineage>
</organism>
<evidence type="ECO:0000256" key="1">
    <source>
        <dbReference type="SAM" id="MobiDB-lite"/>
    </source>
</evidence>
<evidence type="ECO:0000313" key="3">
    <source>
        <dbReference type="Proteomes" id="UP000593574"/>
    </source>
</evidence>
<comment type="caution">
    <text evidence="2">The sequence shown here is derived from an EMBL/GenBank/DDBJ whole genome shotgun (WGS) entry which is preliminary data.</text>
</comment>
<reference evidence="2 3" key="1">
    <citation type="journal article" date="2019" name="Genome Biol. Evol.">
        <title>Insights into the evolution of the New World diploid cottons (Gossypium, subgenus Houzingenia) based on genome sequencing.</title>
        <authorList>
            <person name="Grover C.E."/>
            <person name="Arick M.A. 2nd"/>
            <person name="Thrash A."/>
            <person name="Conover J.L."/>
            <person name="Sanders W.S."/>
            <person name="Peterson D.G."/>
            <person name="Frelichowski J.E."/>
            <person name="Scheffler J.A."/>
            <person name="Scheffler B.E."/>
            <person name="Wendel J.F."/>
        </authorList>
    </citation>
    <scope>NUCLEOTIDE SEQUENCE [LARGE SCALE GENOMIC DNA]</scope>
    <source>
        <strain evidence="2">4</strain>
        <tissue evidence="2">Leaf</tissue>
    </source>
</reference>
<protein>
    <submittedName>
        <fullName evidence="2">Uncharacterized protein</fullName>
    </submittedName>
</protein>
<dbReference type="AlphaFoldDB" id="A0A7J9ANA6"/>
<dbReference type="EMBL" id="JABEZV010000011">
    <property type="protein sequence ID" value="MBA0725568.1"/>
    <property type="molecule type" value="Genomic_DNA"/>
</dbReference>
<gene>
    <name evidence="2" type="ORF">Golax_022147</name>
</gene>
<sequence length="20" mass="2186">MPEATYKNTLMGLSNSNDSL</sequence>